<dbReference type="AlphaFoldDB" id="A0AAD8L1C1"/>
<comment type="caution">
    <text evidence="1">The sequence shown here is derived from an EMBL/GenBank/DDBJ whole genome shotgun (WGS) entry which is preliminary data.</text>
</comment>
<name>A0AAD8L1C1_TARER</name>
<evidence type="ECO:0000313" key="2">
    <source>
        <dbReference type="Proteomes" id="UP001229421"/>
    </source>
</evidence>
<accession>A0AAD8L1C1</accession>
<reference evidence="1" key="1">
    <citation type="journal article" date="2023" name="bioRxiv">
        <title>Improved chromosome-level genome assembly for marigold (Tagetes erecta).</title>
        <authorList>
            <person name="Jiang F."/>
            <person name="Yuan L."/>
            <person name="Wang S."/>
            <person name="Wang H."/>
            <person name="Xu D."/>
            <person name="Wang A."/>
            <person name="Fan W."/>
        </authorList>
    </citation>
    <scope>NUCLEOTIDE SEQUENCE</scope>
    <source>
        <strain evidence="1">WSJ</strain>
        <tissue evidence="1">Leaf</tissue>
    </source>
</reference>
<organism evidence="1 2">
    <name type="scientific">Tagetes erecta</name>
    <name type="common">African marigold</name>
    <dbReference type="NCBI Taxonomy" id="13708"/>
    <lineage>
        <taxon>Eukaryota</taxon>
        <taxon>Viridiplantae</taxon>
        <taxon>Streptophyta</taxon>
        <taxon>Embryophyta</taxon>
        <taxon>Tracheophyta</taxon>
        <taxon>Spermatophyta</taxon>
        <taxon>Magnoliopsida</taxon>
        <taxon>eudicotyledons</taxon>
        <taxon>Gunneridae</taxon>
        <taxon>Pentapetalae</taxon>
        <taxon>asterids</taxon>
        <taxon>campanulids</taxon>
        <taxon>Asterales</taxon>
        <taxon>Asteraceae</taxon>
        <taxon>Asteroideae</taxon>
        <taxon>Heliantheae alliance</taxon>
        <taxon>Tageteae</taxon>
        <taxon>Tagetes</taxon>
    </lineage>
</organism>
<keyword evidence="2" id="KW-1185">Reference proteome</keyword>
<dbReference type="EMBL" id="JAUHHV010000003">
    <property type="protein sequence ID" value="KAK1430152.1"/>
    <property type="molecule type" value="Genomic_DNA"/>
</dbReference>
<proteinExistence type="predicted"/>
<sequence length="70" mass="8355">MSLSSILFSYFKMKSKSQKESLIQDQNIRRTLLTKQKICNCQQSCLLFLIQEVFLTLYTIHRSSIQHWLN</sequence>
<gene>
    <name evidence="1" type="ORF">QVD17_12695</name>
</gene>
<dbReference type="Proteomes" id="UP001229421">
    <property type="component" value="Unassembled WGS sequence"/>
</dbReference>
<evidence type="ECO:0000313" key="1">
    <source>
        <dbReference type="EMBL" id="KAK1430152.1"/>
    </source>
</evidence>
<protein>
    <submittedName>
        <fullName evidence="1">Uncharacterized protein</fullName>
    </submittedName>
</protein>